<proteinExistence type="predicted"/>
<protein>
    <submittedName>
        <fullName evidence="1">Uncharacterized protein</fullName>
    </submittedName>
</protein>
<dbReference type="PANTHER" id="PTHR37031:SF2">
    <property type="entry name" value="PHOD-LIKE PHOSPHATASE METALLOPHOSPHATASE DOMAIN-CONTAINING PROTEIN"/>
    <property type="match status" value="1"/>
</dbReference>
<gene>
    <name evidence="1" type="ordered locus">Sama_0508</name>
</gene>
<evidence type="ECO:0000313" key="1">
    <source>
        <dbReference type="EMBL" id="ABL98718.1"/>
    </source>
</evidence>
<reference evidence="1 2" key="1">
    <citation type="submission" date="2006-12" db="EMBL/GenBank/DDBJ databases">
        <title>Complete sequence of Shewanella amazonensis SB2B.</title>
        <authorList>
            <consortium name="US DOE Joint Genome Institute"/>
            <person name="Copeland A."/>
            <person name="Lucas S."/>
            <person name="Lapidus A."/>
            <person name="Barry K."/>
            <person name="Detter J.C."/>
            <person name="Glavina del Rio T."/>
            <person name="Hammon N."/>
            <person name="Israni S."/>
            <person name="Dalin E."/>
            <person name="Tice H."/>
            <person name="Pitluck S."/>
            <person name="Munk A.C."/>
            <person name="Brettin T."/>
            <person name="Bruce D."/>
            <person name="Han C."/>
            <person name="Tapia R."/>
            <person name="Gilna P."/>
            <person name="Schmutz J."/>
            <person name="Larimer F."/>
            <person name="Land M."/>
            <person name="Hauser L."/>
            <person name="Kyrpides N."/>
            <person name="Mikhailova N."/>
            <person name="Fredrickson J."/>
            <person name="Richardson P."/>
        </authorList>
    </citation>
    <scope>NUCLEOTIDE SEQUENCE [LARGE SCALE GENOMIC DNA]</scope>
    <source>
        <strain evidence="2">ATCC BAA-1098 / SB2B</strain>
    </source>
</reference>
<evidence type="ECO:0000313" key="2">
    <source>
        <dbReference type="Proteomes" id="UP000009175"/>
    </source>
</evidence>
<dbReference type="PANTHER" id="PTHR37031">
    <property type="entry name" value="METALLOPHOSPHATASE BINDING DOMAIN PROTEIN"/>
    <property type="match status" value="1"/>
</dbReference>
<accession>A1S2W2</accession>
<dbReference type="KEGG" id="saz:Sama_0508"/>
<name>A1S2W2_SHEAM</name>
<dbReference type="AlphaFoldDB" id="A1S2W2"/>
<dbReference type="InterPro" id="IPR029052">
    <property type="entry name" value="Metallo-depent_PP-like"/>
</dbReference>
<dbReference type="OrthoDB" id="9795624at2"/>
<dbReference type="HOGENOM" id="CLU_020671_1_0_6"/>
<organism evidence="1 2">
    <name type="scientific">Shewanella amazonensis (strain ATCC BAA-1098 / SB2B)</name>
    <dbReference type="NCBI Taxonomy" id="326297"/>
    <lineage>
        <taxon>Bacteria</taxon>
        <taxon>Pseudomonadati</taxon>
        <taxon>Pseudomonadota</taxon>
        <taxon>Gammaproteobacteria</taxon>
        <taxon>Alteromonadales</taxon>
        <taxon>Shewanellaceae</taxon>
        <taxon>Shewanella</taxon>
    </lineage>
</organism>
<dbReference type="eggNOG" id="COG3540">
    <property type="taxonomic scope" value="Bacteria"/>
</dbReference>
<dbReference type="Proteomes" id="UP000009175">
    <property type="component" value="Chromosome"/>
</dbReference>
<dbReference type="SUPFAM" id="SSF56300">
    <property type="entry name" value="Metallo-dependent phosphatases"/>
    <property type="match status" value="1"/>
</dbReference>
<sequence length="623" mass="70665">MDSSQAPLPTLIAGPIVRHCDQNTLTLWLVSSRPLNTPTLTLNGKNYQPHIDEIPLGEAAWMYLLRVTDDELLPEGKRISYDLIESDRSLLGELDGLTYPGHELPNLIPSRNIHSLLHGSCRNPHHHSGDALVAADTLLAEANAERPALLMLSGDQVYIDDIAGPMLYAIKQVIELLKLREEDFVGAPLTGSDEIDYTPANMYQRYKGLLPHTQYPAKTALWRWYINHPIFTSSIAENHLVSFAEMTALYLLVWSPELWHSIDIPKSPRGLNGKRLAQWQKEWDHLLAFRAGLSQVRRLMAHLPTYMIFDDHDITDDWNLTAKWEEAAYGHAFSKRIIGNALLSYCLFQAIGNAPHKFESVIDELNAMLAPSRLDLSTQDAVIDKLLRFEDWHFHLDTSPRLVVLDTRTRRWRSESNLAKPSGLMDWEALMDFQQQLIGQEQVIIVSAAPMFGVKLIEAVQRTATLLGGSLLVDAENWMAHPGAAGALLSMFMHRKTPQEFIILSGDVHYSFAYDVRIRFRHASPNIYQITSSGIKNQFPEKLLPCFDKLNGWLYGYFSPLNLFTKRKRMLIRGRRPNGERSKRLVNQSGIGWVHLSESGAPSRIAVLHADMSQTEFLPPREH</sequence>
<dbReference type="InterPro" id="IPR038607">
    <property type="entry name" value="PhoD-like_sf"/>
</dbReference>
<dbReference type="Gene3D" id="3.60.21.70">
    <property type="entry name" value="PhoD-like phosphatase"/>
    <property type="match status" value="1"/>
</dbReference>
<keyword evidence="2" id="KW-1185">Reference proteome</keyword>
<dbReference type="STRING" id="326297.Sama_0508"/>
<dbReference type="EMBL" id="CP000507">
    <property type="protein sequence ID" value="ABL98718.1"/>
    <property type="molecule type" value="Genomic_DNA"/>
</dbReference>
<dbReference type="RefSeq" id="WP_011758628.1">
    <property type="nucleotide sequence ID" value="NC_008700.1"/>
</dbReference>